<evidence type="ECO:0000313" key="2">
    <source>
        <dbReference type="EMBL" id="ATI17394.1"/>
    </source>
</evidence>
<sequence>MEIDIKKIIDCVKNDGHHIIEVLDKPKFVKKSKDLGEIFILGKIRGTKRKTIGYNTSRYIIVCTKCNSDIEMYDKPFFPQLNDIDSGRVNYPCGCSENHQHNERQYALKINRKRKGSISVSGFKGKFRGGESRALCKCEVCLHEWDTQAKILLNENGKGCPMCAKYGFKKDKPAWFYVYKYVLYSGEIIYKYGITNRSPKSRSQNTVVAGDVSKTEEMFKINFDVGIDAENLELLVSNIFKNGRGYYKGSSFISGHTETLSESDGILLLEKIKNGEIK</sequence>
<evidence type="ECO:0000259" key="1">
    <source>
        <dbReference type="Pfam" id="PF21817"/>
    </source>
</evidence>
<dbReference type="Proteomes" id="UP000230211">
    <property type="component" value="Segment"/>
</dbReference>
<accession>A0A291LEE3</accession>
<name>A0A291LEE3_9CAUD</name>
<dbReference type="Pfam" id="PF21817">
    <property type="entry name" value="CapR"/>
    <property type="match status" value="1"/>
</dbReference>
<organism evidence="2 3">
    <name type="scientific">Aeromonas phage AS-szw</name>
    <dbReference type="NCBI Taxonomy" id="2026114"/>
    <lineage>
        <taxon>Viruses</taxon>
        <taxon>Duplodnaviria</taxon>
        <taxon>Heunggongvirae</taxon>
        <taxon>Uroviricota</taxon>
        <taxon>Caudoviricetes</taxon>
        <taxon>Pantevenvirales</taxon>
        <taxon>Straboviridae</taxon>
        <taxon>Emmerichvirinae</taxon>
        <taxon>Ceceduovirus</taxon>
        <taxon>Ceceduovirus aszj</taxon>
    </lineage>
</organism>
<protein>
    <recommendedName>
        <fullName evidence="1">CapR homology domain-containing protein</fullName>
    </recommendedName>
</protein>
<evidence type="ECO:0000313" key="3">
    <source>
        <dbReference type="Proteomes" id="UP000230211"/>
    </source>
</evidence>
<proteinExistence type="predicted"/>
<dbReference type="InterPro" id="IPR048793">
    <property type="entry name" value="CapR_dom"/>
</dbReference>
<dbReference type="EMBL" id="MF498773">
    <property type="protein sequence ID" value="ATI17394.1"/>
    <property type="molecule type" value="Genomic_DNA"/>
</dbReference>
<feature type="domain" description="CapR homology" evidence="1">
    <location>
        <begin position="106"/>
        <end position="164"/>
    </location>
</feature>
<reference evidence="2 3" key="1">
    <citation type="submission" date="2017-07" db="EMBL/GenBank/DDBJ databases">
        <title>In vitro design and evaluation of phage cocktails against multidrug-resistant Aeromonas salmonicida.</title>
        <authorList>
            <person name="Chen L."/>
            <person name="Yuan S."/>
            <person name="Ma Y."/>
        </authorList>
    </citation>
    <scope>NUCLEOTIDE SEQUENCE [LARGE SCALE GENOMIC DNA]</scope>
</reference>